<reference evidence="1" key="1">
    <citation type="submission" date="2020-05" db="EMBL/GenBank/DDBJ databases">
        <authorList>
            <person name="Chiriac C."/>
            <person name="Salcher M."/>
            <person name="Ghai R."/>
            <person name="Kavagutti S V."/>
        </authorList>
    </citation>
    <scope>NUCLEOTIDE SEQUENCE</scope>
</reference>
<dbReference type="EMBL" id="LR798298">
    <property type="protein sequence ID" value="CAB5222151.1"/>
    <property type="molecule type" value="Genomic_DNA"/>
</dbReference>
<protein>
    <submittedName>
        <fullName evidence="1">Uncharacterized protein</fullName>
    </submittedName>
</protein>
<proteinExistence type="predicted"/>
<organism evidence="1">
    <name type="scientific">uncultured Caudovirales phage</name>
    <dbReference type="NCBI Taxonomy" id="2100421"/>
    <lineage>
        <taxon>Viruses</taxon>
        <taxon>Duplodnaviria</taxon>
        <taxon>Heunggongvirae</taxon>
        <taxon>Uroviricota</taxon>
        <taxon>Caudoviricetes</taxon>
        <taxon>Peduoviridae</taxon>
        <taxon>Maltschvirus</taxon>
        <taxon>Maltschvirus maltsch</taxon>
    </lineage>
</organism>
<sequence length="123" mass="13515">MQLSLFGDLSIPEIQLSRTTDPETSKAGAKSIRIRGGSQRAKLLLAFLDGFDRFPMSDEYAAKAARLYTVPNCGWWKRCSDLRKLGLIVPVGKVVSKTTGEEVMVSEITEAGIVLALELLENK</sequence>
<name>A0A6J7WVY8_9CAUD</name>
<gene>
    <name evidence="1" type="ORF">UFOVP363_16</name>
</gene>
<accession>A0A6J7WVY8</accession>
<evidence type="ECO:0000313" key="1">
    <source>
        <dbReference type="EMBL" id="CAB5222151.1"/>
    </source>
</evidence>